<keyword evidence="3" id="KW-1185">Reference proteome</keyword>
<dbReference type="HOGENOM" id="CLU_2763197_0_0_1"/>
<protein>
    <submittedName>
        <fullName evidence="2">Uncharacterized protein</fullName>
    </submittedName>
</protein>
<proteinExistence type="predicted"/>
<dbReference type="PaxDb" id="2903-EOD14695"/>
<dbReference type="GeneID" id="17260764"/>
<evidence type="ECO:0000313" key="2">
    <source>
        <dbReference type="EnsemblProtists" id="EOD14695"/>
    </source>
</evidence>
<reference evidence="2" key="2">
    <citation type="submission" date="2024-10" db="UniProtKB">
        <authorList>
            <consortium name="EnsemblProtists"/>
        </authorList>
    </citation>
    <scope>IDENTIFICATION</scope>
</reference>
<dbReference type="KEGG" id="ehx:EMIHUDRAFT_197208"/>
<dbReference type="RefSeq" id="XP_005767124.1">
    <property type="nucleotide sequence ID" value="XM_005767067.1"/>
</dbReference>
<feature type="transmembrane region" description="Helical" evidence="1">
    <location>
        <begin position="21"/>
        <end position="38"/>
    </location>
</feature>
<keyword evidence="1" id="KW-0472">Membrane</keyword>
<sequence length="70" mass="7896">MHWASTHRGVASRFRLIESHWTFFVGYGGVLAALSAGLRFWDLFVLRAACFGVINSALQLAELRMRPSRS</sequence>
<dbReference type="Proteomes" id="UP000013827">
    <property type="component" value="Unassembled WGS sequence"/>
</dbReference>
<evidence type="ECO:0000256" key="1">
    <source>
        <dbReference type="SAM" id="Phobius"/>
    </source>
</evidence>
<dbReference type="EnsemblProtists" id="EOD14695">
    <property type="protein sequence ID" value="EOD14695"/>
    <property type="gene ID" value="EMIHUDRAFT_197208"/>
</dbReference>
<reference evidence="3" key="1">
    <citation type="journal article" date="2013" name="Nature">
        <title>Pan genome of the phytoplankton Emiliania underpins its global distribution.</title>
        <authorList>
            <person name="Read B.A."/>
            <person name="Kegel J."/>
            <person name="Klute M.J."/>
            <person name="Kuo A."/>
            <person name="Lefebvre S.C."/>
            <person name="Maumus F."/>
            <person name="Mayer C."/>
            <person name="Miller J."/>
            <person name="Monier A."/>
            <person name="Salamov A."/>
            <person name="Young J."/>
            <person name="Aguilar M."/>
            <person name="Claverie J.M."/>
            <person name="Frickenhaus S."/>
            <person name="Gonzalez K."/>
            <person name="Herman E.K."/>
            <person name="Lin Y.C."/>
            <person name="Napier J."/>
            <person name="Ogata H."/>
            <person name="Sarno A.F."/>
            <person name="Shmutz J."/>
            <person name="Schroeder D."/>
            <person name="de Vargas C."/>
            <person name="Verret F."/>
            <person name="von Dassow P."/>
            <person name="Valentin K."/>
            <person name="Van de Peer Y."/>
            <person name="Wheeler G."/>
            <person name="Dacks J.B."/>
            <person name="Delwiche C.F."/>
            <person name="Dyhrman S.T."/>
            <person name="Glockner G."/>
            <person name="John U."/>
            <person name="Richards T."/>
            <person name="Worden A.Z."/>
            <person name="Zhang X."/>
            <person name="Grigoriev I.V."/>
            <person name="Allen A.E."/>
            <person name="Bidle K."/>
            <person name="Borodovsky M."/>
            <person name="Bowler C."/>
            <person name="Brownlee C."/>
            <person name="Cock J.M."/>
            <person name="Elias M."/>
            <person name="Gladyshev V.N."/>
            <person name="Groth M."/>
            <person name="Guda C."/>
            <person name="Hadaegh A."/>
            <person name="Iglesias-Rodriguez M.D."/>
            <person name="Jenkins J."/>
            <person name="Jones B.M."/>
            <person name="Lawson T."/>
            <person name="Leese F."/>
            <person name="Lindquist E."/>
            <person name="Lobanov A."/>
            <person name="Lomsadze A."/>
            <person name="Malik S.B."/>
            <person name="Marsh M.E."/>
            <person name="Mackinder L."/>
            <person name="Mock T."/>
            <person name="Mueller-Roeber B."/>
            <person name="Pagarete A."/>
            <person name="Parker M."/>
            <person name="Probert I."/>
            <person name="Quesneville H."/>
            <person name="Raines C."/>
            <person name="Rensing S.A."/>
            <person name="Riano-Pachon D.M."/>
            <person name="Richier S."/>
            <person name="Rokitta S."/>
            <person name="Shiraiwa Y."/>
            <person name="Soanes D.M."/>
            <person name="van der Giezen M."/>
            <person name="Wahlund T.M."/>
            <person name="Williams B."/>
            <person name="Wilson W."/>
            <person name="Wolfe G."/>
            <person name="Wurch L.L."/>
        </authorList>
    </citation>
    <scope>NUCLEOTIDE SEQUENCE</scope>
</reference>
<evidence type="ECO:0000313" key="3">
    <source>
        <dbReference type="Proteomes" id="UP000013827"/>
    </source>
</evidence>
<dbReference type="AlphaFoldDB" id="A0A0D3ITW0"/>
<keyword evidence="1" id="KW-1133">Transmembrane helix</keyword>
<accession>A0A0D3ITW0</accession>
<keyword evidence="1" id="KW-0812">Transmembrane</keyword>
<name>A0A0D3ITW0_EMIH1</name>
<organism evidence="2 3">
    <name type="scientific">Emiliania huxleyi (strain CCMP1516)</name>
    <dbReference type="NCBI Taxonomy" id="280463"/>
    <lineage>
        <taxon>Eukaryota</taxon>
        <taxon>Haptista</taxon>
        <taxon>Haptophyta</taxon>
        <taxon>Prymnesiophyceae</taxon>
        <taxon>Isochrysidales</taxon>
        <taxon>Noelaerhabdaceae</taxon>
        <taxon>Emiliania</taxon>
    </lineage>
</organism>